<evidence type="ECO:0000256" key="3">
    <source>
        <dbReference type="ARBA" id="ARBA00023125"/>
    </source>
</evidence>
<protein>
    <submittedName>
        <fullName evidence="5">BlaI/MecI/CopY family transcriptional regulator</fullName>
    </submittedName>
</protein>
<proteinExistence type="inferred from homology"/>
<dbReference type="InterPro" id="IPR036388">
    <property type="entry name" value="WH-like_DNA-bd_sf"/>
</dbReference>
<comment type="similarity">
    <text evidence="1">Belongs to the BlaI transcriptional regulatory family.</text>
</comment>
<dbReference type="PIRSF" id="PIRSF019455">
    <property type="entry name" value="CopR_AtkY"/>
    <property type="match status" value="1"/>
</dbReference>
<keyword evidence="4" id="KW-0804">Transcription</keyword>
<dbReference type="Gene3D" id="1.10.10.10">
    <property type="entry name" value="Winged helix-like DNA-binding domain superfamily/Winged helix DNA-binding domain"/>
    <property type="match status" value="1"/>
</dbReference>
<comment type="caution">
    <text evidence="5">The sequence shown here is derived from an EMBL/GenBank/DDBJ whole genome shotgun (WGS) entry which is preliminary data.</text>
</comment>
<evidence type="ECO:0000313" key="6">
    <source>
        <dbReference type="Proteomes" id="UP000643610"/>
    </source>
</evidence>
<keyword evidence="3" id="KW-0238">DNA-binding</keyword>
<evidence type="ECO:0000256" key="2">
    <source>
        <dbReference type="ARBA" id="ARBA00023015"/>
    </source>
</evidence>
<dbReference type="Pfam" id="PF03965">
    <property type="entry name" value="Penicillinase_R"/>
    <property type="match status" value="1"/>
</dbReference>
<dbReference type="EMBL" id="JACOFU010000004">
    <property type="protein sequence ID" value="MBC3832199.1"/>
    <property type="molecule type" value="Genomic_DNA"/>
</dbReference>
<dbReference type="InterPro" id="IPR005650">
    <property type="entry name" value="BlaI_family"/>
</dbReference>
<reference evidence="5 6" key="1">
    <citation type="submission" date="2020-08" db="EMBL/GenBank/DDBJ databases">
        <title>Novel species isolated from subtropical streams in China.</title>
        <authorList>
            <person name="Lu H."/>
        </authorList>
    </citation>
    <scope>NUCLEOTIDE SEQUENCE [LARGE SCALE GENOMIC DNA]</scope>
    <source>
        <strain evidence="5 6">KCTC 52442</strain>
    </source>
</reference>
<accession>A0ABR6XRU4</accession>
<organism evidence="5 6">
    <name type="scientific">Undibacterium amnicola</name>
    <dbReference type="NCBI Taxonomy" id="1834038"/>
    <lineage>
        <taxon>Bacteria</taxon>
        <taxon>Pseudomonadati</taxon>
        <taxon>Pseudomonadota</taxon>
        <taxon>Betaproteobacteria</taxon>
        <taxon>Burkholderiales</taxon>
        <taxon>Oxalobacteraceae</taxon>
        <taxon>Undibacterium</taxon>
    </lineage>
</organism>
<dbReference type="Proteomes" id="UP000643610">
    <property type="component" value="Unassembled WGS sequence"/>
</dbReference>
<dbReference type="InterPro" id="IPR036390">
    <property type="entry name" value="WH_DNA-bd_sf"/>
</dbReference>
<evidence type="ECO:0000256" key="1">
    <source>
        <dbReference type="ARBA" id="ARBA00011046"/>
    </source>
</evidence>
<sequence length="133" mass="14808">MKTMTTEKIGLEDLPWRERQVVEVIYRLQEATAAQIQAQLDEPPSNSAIRAMLSRLEEKGVLTHREEGQRYFYQAVEAKNKVADSALKKLVGVFFNDSPASAATALLGMSDKLSSADIDQLQALIDKAKKEGR</sequence>
<name>A0ABR6XRU4_9BURK</name>
<keyword evidence="6" id="KW-1185">Reference proteome</keyword>
<evidence type="ECO:0000313" key="5">
    <source>
        <dbReference type="EMBL" id="MBC3832199.1"/>
    </source>
</evidence>
<gene>
    <name evidence="5" type="ORF">H8K33_11805</name>
</gene>
<keyword evidence="2" id="KW-0805">Transcription regulation</keyword>
<dbReference type="SUPFAM" id="SSF46785">
    <property type="entry name" value="Winged helix' DNA-binding domain"/>
    <property type="match status" value="1"/>
</dbReference>
<evidence type="ECO:0000256" key="4">
    <source>
        <dbReference type="ARBA" id="ARBA00023163"/>
    </source>
</evidence>